<dbReference type="GO" id="GO:0051298">
    <property type="term" value="P:centrosome duplication"/>
    <property type="evidence" value="ECO:0007669"/>
    <property type="project" value="InterPro"/>
</dbReference>
<reference evidence="2" key="2">
    <citation type="submission" date="2025-09" db="UniProtKB">
        <authorList>
            <consortium name="Ensembl"/>
        </authorList>
    </citation>
    <scope>IDENTIFICATION</scope>
</reference>
<dbReference type="GO" id="GO:0090222">
    <property type="term" value="P:centrosome-templated microtubule nucleation"/>
    <property type="evidence" value="ECO:0007669"/>
    <property type="project" value="InterPro"/>
</dbReference>
<dbReference type="InterPro" id="IPR013783">
    <property type="entry name" value="Ig-like_fold"/>
</dbReference>
<dbReference type="PANTHER" id="PTHR16029">
    <property type="entry name" value="CENTROSOMAL PROTEIN OF 192 KDA"/>
    <property type="match status" value="1"/>
</dbReference>
<dbReference type="InterPro" id="IPR054088">
    <property type="entry name" value="Cep192-like_D8"/>
</dbReference>
<dbReference type="GO" id="GO:0090307">
    <property type="term" value="P:mitotic spindle assembly"/>
    <property type="evidence" value="ECO:0007669"/>
    <property type="project" value="TreeGrafter"/>
</dbReference>
<evidence type="ECO:0000313" key="3">
    <source>
        <dbReference type="Proteomes" id="UP000694392"/>
    </source>
</evidence>
<dbReference type="InterPro" id="IPR039103">
    <property type="entry name" value="Spd-2/CEP192"/>
</dbReference>
<keyword evidence="3" id="KW-1185">Reference proteome</keyword>
<accession>A0A8D0HA84</accession>
<feature type="domain" description="Cep192-like" evidence="1">
    <location>
        <begin position="72"/>
        <end position="135"/>
    </location>
</feature>
<dbReference type="AlphaFoldDB" id="A0A8D0HA84"/>
<dbReference type="Proteomes" id="UP000694392">
    <property type="component" value="Unplaced"/>
</dbReference>
<dbReference type="GO" id="GO:0005737">
    <property type="term" value="C:cytoplasm"/>
    <property type="evidence" value="ECO:0007669"/>
    <property type="project" value="TreeGrafter"/>
</dbReference>
<dbReference type="Gene3D" id="2.60.40.10">
    <property type="entry name" value="Immunoglobulins"/>
    <property type="match status" value="1"/>
</dbReference>
<dbReference type="GO" id="GO:0005814">
    <property type="term" value="C:centriole"/>
    <property type="evidence" value="ECO:0007669"/>
    <property type="project" value="TreeGrafter"/>
</dbReference>
<organism evidence="2 3">
    <name type="scientific">Sphenodon punctatus</name>
    <name type="common">Tuatara</name>
    <name type="synonym">Hatteria punctata</name>
    <dbReference type="NCBI Taxonomy" id="8508"/>
    <lineage>
        <taxon>Eukaryota</taxon>
        <taxon>Metazoa</taxon>
        <taxon>Chordata</taxon>
        <taxon>Craniata</taxon>
        <taxon>Vertebrata</taxon>
        <taxon>Euteleostomi</taxon>
        <taxon>Lepidosauria</taxon>
        <taxon>Sphenodontia</taxon>
        <taxon>Sphenodontidae</taxon>
        <taxon>Sphenodon</taxon>
    </lineage>
</organism>
<protein>
    <recommendedName>
        <fullName evidence="1">Cep192-like domain-containing protein</fullName>
    </recommendedName>
</protein>
<dbReference type="PANTHER" id="PTHR16029:SF11">
    <property type="entry name" value="CENTROSOMAL PROTEIN OF 192 KDA"/>
    <property type="match status" value="1"/>
</dbReference>
<dbReference type="Ensembl" id="ENSSPUT00000017534.1">
    <property type="protein sequence ID" value="ENSSPUP00000016458.1"/>
    <property type="gene ID" value="ENSSPUG00000012749.1"/>
</dbReference>
<evidence type="ECO:0000259" key="1">
    <source>
        <dbReference type="Pfam" id="PF22066"/>
    </source>
</evidence>
<name>A0A8D0HA84_SPHPU</name>
<dbReference type="GO" id="GO:0019901">
    <property type="term" value="F:protein kinase binding"/>
    <property type="evidence" value="ECO:0007669"/>
    <property type="project" value="TreeGrafter"/>
</dbReference>
<evidence type="ECO:0000313" key="2">
    <source>
        <dbReference type="Ensembl" id="ENSSPUP00000016458.1"/>
    </source>
</evidence>
<reference evidence="2" key="1">
    <citation type="submission" date="2025-08" db="UniProtKB">
        <authorList>
            <consortium name="Ensembl"/>
        </authorList>
    </citation>
    <scope>IDENTIFICATION</scope>
</reference>
<dbReference type="Pfam" id="PF22066">
    <property type="entry name" value="Cep192_D8"/>
    <property type="match status" value="1"/>
</dbReference>
<proteinExistence type="predicted"/>
<dbReference type="GO" id="GO:0000242">
    <property type="term" value="C:pericentriolar material"/>
    <property type="evidence" value="ECO:0007669"/>
    <property type="project" value="TreeGrafter"/>
</dbReference>
<sequence>MDQWHRFMIRIYPEHTPPPIPVWSMELLQVFKWLVGGKRGFPTPELHDFVLKCMLKRIRLCLHIVFKAFHVKLQLKFISPREPFHIRHFKYSLRPHHYINFPVQFKPKSAGTFQALLVVHTEKCGNLGIQLLGEGLPKE</sequence>
<dbReference type="GO" id="GO:0071539">
    <property type="term" value="P:protein localization to centrosome"/>
    <property type="evidence" value="ECO:0007669"/>
    <property type="project" value="InterPro"/>
</dbReference>